<evidence type="ECO:0000313" key="1">
    <source>
        <dbReference type="EMBL" id="MCK8480254.1"/>
    </source>
</evidence>
<name>A0ABT0H7A7_9FLAO</name>
<comment type="caution">
    <text evidence="1">The sequence shown here is derived from an EMBL/GenBank/DDBJ whole genome shotgun (WGS) entry which is preliminary data.</text>
</comment>
<gene>
    <name evidence="1" type="ORF">MUY34_06450</name>
</gene>
<organism evidence="1 2">
    <name type="scientific">Psychroserpens algicola</name>
    <dbReference type="NCBI Taxonomy" id="1719034"/>
    <lineage>
        <taxon>Bacteria</taxon>
        <taxon>Pseudomonadati</taxon>
        <taxon>Bacteroidota</taxon>
        <taxon>Flavobacteriia</taxon>
        <taxon>Flavobacteriales</taxon>
        <taxon>Flavobacteriaceae</taxon>
        <taxon>Psychroserpens</taxon>
    </lineage>
</organism>
<evidence type="ECO:0008006" key="3">
    <source>
        <dbReference type="Google" id="ProtNLM"/>
    </source>
</evidence>
<proteinExistence type="predicted"/>
<dbReference type="Proteomes" id="UP001203687">
    <property type="component" value="Unassembled WGS sequence"/>
</dbReference>
<accession>A0ABT0H7A7</accession>
<keyword evidence="2" id="KW-1185">Reference proteome</keyword>
<sequence length="169" mass="19912">MKNIYKYIVIVFYLVPMSIIGQANELSVFDNLIHKTWSAEGRWENNGPQFKQEITFQFDLENTIIIADSKGFIDKEQTKFGHRNHGIRQYDKASNTIKFWEFDVFGNVTSGTVFAEGKNIIYQYKYGESVLTDMWEYVDESTYNFKVGTYNNGTWEQIYLNTVFKEKIK</sequence>
<reference evidence="1" key="1">
    <citation type="submission" date="2022-04" db="EMBL/GenBank/DDBJ databases">
        <authorList>
            <person name="Ren T."/>
        </authorList>
    </citation>
    <scope>NUCLEOTIDE SEQUENCE</scope>
    <source>
        <strain evidence="1">F63249</strain>
    </source>
</reference>
<dbReference type="EMBL" id="JALPQF010000005">
    <property type="protein sequence ID" value="MCK8480254.1"/>
    <property type="molecule type" value="Genomic_DNA"/>
</dbReference>
<evidence type="ECO:0000313" key="2">
    <source>
        <dbReference type="Proteomes" id="UP001203687"/>
    </source>
</evidence>
<dbReference type="RefSeq" id="WP_248412413.1">
    <property type="nucleotide sequence ID" value="NZ_JALPQF010000005.1"/>
</dbReference>
<protein>
    <recommendedName>
        <fullName evidence="3">DUF1579 domain-containing protein</fullName>
    </recommendedName>
</protein>